<proteinExistence type="predicted"/>
<evidence type="ECO:0000256" key="1">
    <source>
        <dbReference type="SAM" id="MobiDB-lite"/>
    </source>
</evidence>
<comment type="caution">
    <text evidence="2">The sequence shown here is derived from an EMBL/GenBank/DDBJ whole genome shotgun (WGS) entry which is preliminary data.</text>
</comment>
<dbReference type="Proteomes" id="UP000789508">
    <property type="component" value="Unassembled WGS sequence"/>
</dbReference>
<sequence>MSPTSSTISERDLNSKLTEIFTKIGQLGNAQQGIQELYDLLIEHPECDVKVNAFLASAGTFFQKYIRKALADLTTQEMQKCGMLPKESLTPLTPVSTAKDTPLQKRPTTPKNKPPHKFATNRCSNSIAINAISAKDFSIKNDFHEVKSSFPITPRT</sequence>
<protein>
    <submittedName>
        <fullName evidence="2">2713_t:CDS:1</fullName>
    </submittedName>
</protein>
<feature type="region of interest" description="Disordered" evidence="1">
    <location>
        <begin position="89"/>
        <end position="120"/>
    </location>
</feature>
<evidence type="ECO:0000313" key="3">
    <source>
        <dbReference type="Proteomes" id="UP000789508"/>
    </source>
</evidence>
<accession>A0A9N9J655</accession>
<gene>
    <name evidence="2" type="ORF">ALEPTO_LOCUS13928</name>
</gene>
<evidence type="ECO:0000313" key="2">
    <source>
        <dbReference type="EMBL" id="CAG8766872.1"/>
    </source>
</evidence>
<feature type="non-terminal residue" evidence="2">
    <location>
        <position position="156"/>
    </location>
</feature>
<organism evidence="2 3">
    <name type="scientific">Ambispora leptoticha</name>
    <dbReference type="NCBI Taxonomy" id="144679"/>
    <lineage>
        <taxon>Eukaryota</taxon>
        <taxon>Fungi</taxon>
        <taxon>Fungi incertae sedis</taxon>
        <taxon>Mucoromycota</taxon>
        <taxon>Glomeromycotina</taxon>
        <taxon>Glomeromycetes</taxon>
        <taxon>Archaeosporales</taxon>
        <taxon>Ambisporaceae</taxon>
        <taxon>Ambispora</taxon>
    </lineage>
</organism>
<keyword evidence="3" id="KW-1185">Reference proteome</keyword>
<dbReference type="OrthoDB" id="205662at2759"/>
<feature type="compositionally biased region" description="Polar residues" evidence="1">
    <location>
        <begin position="90"/>
        <end position="99"/>
    </location>
</feature>
<dbReference type="EMBL" id="CAJVPS010049815">
    <property type="protein sequence ID" value="CAG8766872.1"/>
    <property type="molecule type" value="Genomic_DNA"/>
</dbReference>
<name>A0A9N9J655_9GLOM</name>
<reference evidence="2" key="1">
    <citation type="submission" date="2021-06" db="EMBL/GenBank/DDBJ databases">
        <authorList>
            <person name="Kallberg Y."/>
            <person name="Tangrot J."/>
            <person name="Rosling A."/>
        </authorList>
    </citation>
    <scope>NUCLEOTIDE SEQUENCE</scope>
    <source>
        <strain evidence="2">FL130A</strain>
    </source>
</reference>
<dbReference type="AlphaFoldDB" id="A0A9N9J655"/>